<evidence type="ECO:0000313" key="3">
    <source>
        <dbReference type="Proteomes" id="UP000287171"/>
    </source>
</evidence>
<organism evidence="2 3">
    <name type="scientific">Dictyobacter alpinus</name>
    <dbReference type="NCBI Taxonomy" id="2014873"/>
    <lineage>
        <taxon>Bacteria</taxon>
        <taxon>Bacillati</taxon>
        <taxon>Chloroflexota</taxon>
        <taxon>Ktedonobacteria</taxon>
        <taxon>Ktedonobacterales</taxon>
        <taxon>Dictyobacteraceae</taxon>
        <taxon>Dictyobacter</taxon>
    </lineage>
</organism>
<comment type="caution">
    <text evidence="2">The sequence shown here is derived from an EMBL/GenBank/DDBJ whole genome shotgun (WGS) entry which is preliminary data.</text>
</comment>
<keyword evidence="3" id="KW-1185">Reference proteome</keyword>
<reference evidence="3" key="1">
    <citation type="submission" date="2018-12" db="EMBL/GenBank/DDBJ databases">
        <title>Tengunoibacter tsumagoiensis gen. nov., sp. nov., Dictyobacter kobayashii sp. nov., D. alpinus sp. nov., and D. joshuensis sp. nov. and description of Dictyobacteraceae fam. nov. within the order Ktedonobacterales isolated from Tengu-no-mugimeshi.</title>
        <authorList>
            <person name="Wang C.M."/>
            <person name="Zheng Y."/>
            <person name="Sakai Y."/>
            <person name="Toyoda A."/>
            <person name="Minakuchi Y."/>
            <person name="Abe K."/>
            <person name="Yokota A."/>
            <person name="Yabe S."/>
        </authorList>
    </citation>
    <scope>NUCLEOTIDE SEQUENCE [LARGE SCALE GENOMIC DNA]</scope>
    <source>
        <strain evidence="3">Uno16</strain>
    </source>
</reference>
<dbReference type="RefSeq" id="WP_126626806.1">
    <property type="nucleotide sequence ID" value="NZ_BIFT01000001.1"/>
</dbReference>
<dbReference type="EMBL" id="BIFT01000001">
    <property type="protein sequence ID" value="GCE26333.1"/>
    <property type="molecule type" value="Genomic_DNA"/>
</dbReference>
<evidence type="ECO:0000313" key="2">
    <source>
        <dbReference type="EMBL" id="GCE26333.1"/>
    </source>
</evidence>
<feature type="transmembrane region" description="Helical" evidence="1">
    <location>
        <begin position="12"/>
        <end position="31"/>
    </location>
</feature>
<keyword evidence="1" id="KW-1133">Transmembrane helix</keyword>
<gene>
    <name evidence="2" type="ORF">KDA_18170</name>
</gene>
<keyword evidence="1" id="KW-0812">Transmembrane</keyword>
<protein>
    <submittedName>
        <fullName evidence="2">Uncharacterized protein</fullName>
    </submittedName>
</protein>
<accession>A0A402B4Q3</accession>
<dbReference type="AlphaFoldDB" id="A0A402B4Q3"/>
<name>A0A402B4Q3_9CHLR</name>
<dbReference type="OrthoDB" id="39082at200795"/>
<dbReference type="Proteomes" id="UP000287171">
    <property type="component" value="Unassembled WGS sequence"/>
</dbReference>
<keyword evidence="1" id="KW-0472">Membrane</keyword>
<evidence type="ECO:0000256" key="1">
    <source>
        <dbReference type="SAM" id="Phobius"/>
    </source>
</evidence>
<sequence>MDWLTRNIQTILSIISAFGTMLSAIVASIALKQVSLSRKQLQLMTDATYDAQKPLLVITPGLRTMAPGGKIDTETKAQFVELKNVGTGVATNIVGAMFLCGSSGNHKYFTSRFSDPLMQGEKNERVGLALSEDVVRLDGRQKVDNHYTLYAPEDAVMRVTVTYHDIFGRKHASICDFFTQWESRSVAFLSNIEHDLEDLRLVSSNVGKKRSKGLLLSRFSS</sequence>
<proteinExistence type="predicted"/>